<keyword evidence="2" id="KW-1185">Reference proteome</keyword>
<reference evidence="1" key="1">
    <citation type="submission" date="2023-04" db="EMBL/GenBank/DDBJ databases">
        <title>A chromosome-level genome assembly of the parasitoid wasp Eretmocerus hayati.</title>
        <authorList>
            <person name="Zhong Y."/>
            <person name="Liu S."/>
            <person name="Liu Y."/>
        </authorList>
    </citation>
    <scope>NUCLEOTIDE SEQUENCE</scope>
    <source>
        <strain evidence="1">ZJU_SS_LIU_2023</strain>
    </source>
</reference>
<evidence type="ECO:0000313" key="1">
    <source>
        <dbReference type="EMBL" id="KAJ8677051.1"/>
    </source>
</evidence>
<sequence>MKENVTRQRSGRNALHLKNRTSEARHAASLREHTRNFVGFRVNQRPRHSGAAVLYNPTTQTPAACLVEREIPRNPDNVLERGTQTLPGTLRKFNDVEGETQAAEEQHQGSFSQLTNQQEDRSHTHTHTQQPSSHPVENSFEIFDEELWREFELPWEHEDIPTEIPTTLSAAERESGARDQGVQHPTAISESSGRQEDRTHPQTQRQQAIGQTVNEFLVMKFP</sequence>
<accession>A0ACC2P2L5</accession>
<proteinExistence type="predicted"/>
<name>A0ACC2P2L5_9HYME</name>
<dbReference type="Proteomes" id="UP001239111">
    <property type="component" value="Chromosome 2"/>
</dbReference>
<organism evidence="1 2">
    <name type="scientific">Eretmocerus hayati</name>
    <dbReference type="NCBI Taxonomy" id="131215"/>
    <lineage>
        <taxon>Eukaryota</taxon>
        <taxon>Metazoa</taxon>
        <taxon>Ecdysozoa</taxon>
        <taxon>Arthropoda</taxon>
        <taxon>Hexapoda</taxon>
        <taxon>Insecta</taxon>
        <taxon>Pterygota</taxon>
        <taxon>Neoptera</taxon>
        <taxon>Endopterygota</taxon>
        <taxon>Hymenoptera</taxon>
        <taxon>Apocrita</taxon>
        <taxon>Proctotrupomorpha</taxon>
        <taxon>Chalcidoidea</taxon>
        <taxon>Aphelinidae</taxon>
        <taxon>Aphelininae</taxon>
        <taxon>Eretmocerus</taxon>
    </lineage>
</organism>
<protein>
    <submittedName>
        <fullName evidence="1">Uncharacterized protein</fullName>
    </submittedName>
</protein>
<evidence type="ECO:0000313" key="2">
    <source>
        <dbReference type="Proteomes" id="UP001239111"/>
    </source>
</evidence>
<dbReference type="EMBL" id="CM056742">
    <property type="protein sequence ID" value="KAJ8677051.1"/>
    <property type="molecule type" value="Genomic_DNA"/>
</dbReference>
<gene>
    <name evidence="1" type="ORF">QAD02_012838</name>
</gene>
<comment type="caution">
    <text evidence="1">The sequence shown here is derived from an EMBL/GenBank/DDBJ whole genome shotgun (WGS) entry which is preliminary data.</text>
</comment>